<dbReference type="SUPFAM" id="SSF111369">
    <property type="entry name" value="HlyD-like secretion proteins"/>
    <property type="match status" value="1"/>
</dbReference>
<evidence type="ECO:0000313" key="3">
    <source>
        <dbReference type="EMBL" id="PYI38792.1"/>
    </source>
</evidence>
<reference evidence="3 4" key="1">
    <citation type="submission" date="2018-05" db="EMBL/GenBank/DDBJ databases">
        <title>Genetic diversity of glacier-inhabiting Cryobacterium bacteria in China and description of Cryobacterium mengkeensis sp. nov. and Arthrobacter glacialis sp. nov.</title>
        <authorList>
            <person name="Liu Q."/>
            <person name="Xin Y.-H."/>
        </authorList>
    </citation>
    <scope>NUCLEOTIDE SEQUENCE [LARGE SCALE GENOMIC DNA]</scope>
    <source>
        <strain evidence="3 4">B7</strain>
    </source>
</reference>
<gene>
    <name evidence="3" type="ORF">CVS30_08125</name>
</gene>
<evidence type="ECO:0008006" key="5">
    <source>
        <dbReference type="Google" id="ProtNLM"/>
    </source>
</evidence>
<feature type="transmembrane region" description="Helical" evidence="2">
    <location>
        <begin position="7"/>
        <end position="29"/>
    </location>
</feature>
<dbReference type="GO" id="GO:1990281">
    <property type="term" value="C:efflux pump complex"/>
    <property type="evidence" value="ECO:0007669"/>
    <property type="project" value="TreeGrafter"/>
</dbReference>
<comment type="caution">
    <text evidence="3">The sequence shown here is derived from an EMBL/GenBank/DDBJ whole genome shotgun (WGS) entry which is preliminary data.</text>
</comment>
<dbReference type="GO" id="GO:0015562">
    <property type="term" value="F:efflux transmembrane transporter activity"/>
    <property type="evidence" value="ECO:0007669"/>
    <property type="project" value="TreeGrafter"/>
</dbReference>
<evidence type="ECO:0000256" key="1">
    <source>
        <dbReference type="SAM" id="MobiDB-lite"/>
    </source>
</evidence>
<dbReference type="AlphaFoldDB" id="A0A2V5ITU7"/>
<dbReference type="EMBL" id="QJVC01000005">
    <property type="protein sequence ID" value="PYI38792.1"/>
    <property type="molecule type" value="Genomic_DNA"/>
</dbReference>
<organism evidence="3 4">
    <name type="scientific">Arthrobacter psychrolactophilus</name>
    <dbReference type="NCBI Taxonomy" id="92442"/>
    <lineage>
        <taxon>Bacteria</taxon>
        <taxon>Bacillati</taxon>
        <taxon>Actinomycetota</taxon>
        <taxon>Actinomycetes</taxon>
        <taxon>Micrococcales</taxon>
        <taxon>Micrococcaceae</taxon>
        <taxon>Arthrobacter</taxon>
    </lineage>
</organism>
<dbReference type="Gene3D" id="2.40.420.20">
    <property type="match status" value="1"/>
</dbReference>
<protein>
    <recommendedName>
        <fullName evidence="5">Secretion protein HlyD</fullName>
    </recommendedName>
</protein>
<keyword evidence="4" id="KW-1185">Reference proteome</keyword>
<accession>A0A2V5ITU7</accession>
<dbReference type="PANTHER" id="PTHR30469">
    <property type="entry name" value="MULTIDRUG RESISTANCE PROTEIN MDTA"/>
    <property type="match status" value="1"/>
</dbReference>
<evidence type="ECO:0000313" key="4">
    <source>
        <dbReference type="Proteomes" id="UP000247980"/>
    </source>
</evidence>
<name>A0A2V5ITU7_9MICC</name>
<evidence type="ECO:0000256" key="2">
    <source>
        <dbReference type="SAM" id="Phobius"/>
    </source>
</evidence>
<keyword evidence="2" id="KW-1133">Transmembrane helix</keyword>
<dbReference type="RefSeq" id="WP_110484831.1">
    <property type="nucleotide sequence ID" value="NZ_QJVC01000005.1"/>
</dbReference>
<sequence>MRVLRRVVFPIVWLLIFSVIAVALVKIAFIDGLKDESEQLFPSAQIQAPVIDVARGTVTNTVELTGTVQSDAGVPVRSTAAGKVVFFFVTKGATVLEGERLYQIRSEVTPDPVAVVSDEKDSEESSQPAPGPVYSYTDVLAPTAGTLETLTVLLDQETSVGETTGSVVPGTFSITGALTTAQQFRLMGRPSVATGTITNGPAPFSCQNVQLSNAPAENAGGNDADQANANMMGAVPAEASSGQVSCSIPAEVEVFPGLGAGITLTAGEAKDVLALPLTAVKGSVKNGIVWIQSAEGGEPVEREVVLGLNDGNQVEIASGLKEGEQVLEFVPGSDAAVPNGQMPGYPMMGG</sequence>
<keyword evidence="2" id="KW-0812">Transmembrane</keyword>
<dbReference type="PANTHER" id="PTHR30469:SF33">
    <property type="entry name" value="SLR1207 PROTEIN"/>
    <property type="match status" value="1"/>
</dbReference>
<dbReference type="Proteomes" id="UP000247980">
    <property type="component" value="Unassembled WGS sequence"/>
</dbReference>
<dbReference type="OrthoDB" id="4401807at2"/>
<proteinExistence type="predicted"/>
<feature type="region of interest" description="Disordered" evidence="1">
    <location>
        <begin position="113"/>
        <end position="134"/>
    </location>
</feature>
<keyword evidence="2" id="KW-0472">Membrane</keyword>